<evidence type="ECO:0008006" key="5">
    <source>
        <dbReference type="Google" id="ProtNLM"/>
    </source>
</evidence>
<evidence type="ECO:0000313" key="4">
    <source>
        <dbReference type="Proteomes" id="UP000244406"/>
    </source>
</evidence>
<dbReference type="Proteomes" id="UP000244406">
    <property type="component" value="Unassembled WGS sequence"/>
</dbReference>
<evidence type="ECO:0000256" key="2">
    <source>
        <dbReference type="SAM" id="Phobius"/>
    </source>
</evidence>
<feature type="region of interest" description="Disordered" evidence="1">
    <location>
        <begin position="493"/>
        <end position="533"/>
    </location>
</feature>
<feature type="compositionally biased region" description="Low complexity" evidence="1">
    <location>
        <begin position="326"/>
        <end position="336"/>
    </location>
</feature>
<feature type="region of interest" description="Disordered" evidence="1">
    <location>
        <begin position="1"/>
        <end position="107"/>
    </location>
</feature>
<keyword evidence="2" id="KW-0472">Membrane</keyword>
<dbReference type="VEuPathDB" id="FungiDB:CXQ87_003460"/>
<keyword evidence="4" id="KW-1185">Reference proteome</keyword>
<feature type="region of interest" description="Disordered" evidence="1">
    <location>
        <begin position="253"/>
        <end position="287"/>
    </location>
</feature>
<feature type="compositionally biased region" description="Polar residues" evidence="1">
    <location>
        <begin position="443"/>
        <end position="456"/>
    </location>
</feature>
<accession>A0A2V1ADL8</accession>
<feature type="compositionally biased region" description="Polar residues" evidence="1">
    <location>
        <begin position="349"/>
        <end position="384"/>
    </location>
</feature>
<dbReference type="Pfam" id="PF12751">
    <property type="entry name" value="Vac7"/>
    <property type="match status" value="2"/>
</dbReference>
<feature type="compositionally biased region" description="Polar residues" evidence="1">
    <location>
        <begin position="60"/>
        <end position="72"/>
    </location>
</feature>
<feature type="region of interest" description="Disordered" evidence="1">
    <location>
        <begin position="125"/>
        <end position="227"/>
    </location>
</feature>
<dbReference type="PANTHER" id="PTHR28258">
    <property type="entry name" value="VACUOLAR SEGREGATION PROTEIN 7"/>
    <property type="match status" value="1"/>
</dbReference>
<gene>
    <name evidence="3" type="ORF">CXQ87_003460</name>
</gene>
<comment type="caution">
    <text evidence="3">The sequence shown here is derived from an EMBL/GenBank/DDBJ whole genome shotgun (WGS) entry which is preliminary data.</text>
</comment>
<protein>
    <recommendedName>
        <fullName evidence="5">Vacuolar segregation protein 7</fullName>
    </recommendedName>
</protein>
<organism evidence="3 4">
    <name type="scientific">Candidozyma duobushaemuli</name>
    <dbReference type="NCBI Taxonomy" id="1231522"/>
    <lineage>
        <taxon>Eukaryota</taxon>
        <taxon>Fungi</taxon>
        <taxon>Dikarya</taxon>
        <taxon>Ascomycota</taxon>
        <taxon>Saccharomycotina</taxon>
        <taxon>Pichiomycetes</taxon>
        <taxon>Metschnikowiaceae</taxon>
        <taxon>Candidozyma</taxon>
    </lineage>
</organism>
<evidence type="ECO:0000256" key="1">
    <source>
        <dbReference type="SAM" id="MobiDB-lite"/>
    </source>
</evidence>
<keyword evidence="2" id="KW-0812">Transmembrane</keyword>
<feature type="compositionally biased region" description="Basic and acidic residues" evidence="1">
    <location>
        <begin position="160"/>
        <end position="187"/>
    </location>
</feature>
<dbReference type="GO" id="GO:1903778">
    <property type="term" value="P:protein localization to vacuolar membrane"/>
    <property type="evidence" value="ECO:0007669"/>
    <property type="project" value="TreeGrafter"/>
</dbReference>
<reference evidence="3 4" key="1">
    <citation type="submission" date="2017-12" db="EMBL/GenBank/DDBJ databases">
        <title>Genome Sequence of the Amphotericin B-resistant Candida duobushaemulonii strain, B09383.</title>
        <authorList>
            <person name="Chow N.A."/>
            <person name="Gade L."/>
            <person name="Batra D."/>
            <person name="Rowe L.A."/>
            <person name="Loparev V.N."/>
            <person name="Litvintseva A.P."/>
        </authorList>
    </citation>
    <scope>NUCLEOTIDE SEQUENCE [LARGE SCALE GENOMIC DNA]</scope>
    <source>
        <strain evidence="3 4">B09383</strain>
    </source>
</reference>
<dbReference type="GO" id="GO:0010513">
    <property type="term" value="P:positive regulation of phosphatidylinositol biosynthetic process"/>
    <property type="evidence" value="ECO:0007669"/>
    <property type="project" value="TreeGrafter"/>
</dbReference>
<sequence length="912" mass="98933">MSSDKPSSSKNHRRLSISIPPNQGLGGEEASTKQAESTETKPKTGPQPESGVYSAVPGTPSVSTPQGQPPQAQSSFPQVSSGSGSQNSTGQGSSANHSSANVAEGPSVINKQLLSKLNKSLKEKQRIINNKTDSRNPALIQDIVTTSPQHATFPGNVSSEKAEKEKDDKADSGANDKGENGNDEHLHPPGHSRTETPLSGLPSVNGKSDQDTKTKTKKRIAKQNSTRTDFFAAKLASAVDDVDTSDSDETFVYENSNNDFDGSNGGGVAGPAILHPDDNDINKPPTGISLVQDNISAAASLRNPTPLGSIAHSPSVEARKELGDENTTNNQQQHNQLAPAGPPRAESIHSVQSSKWNLRSTVGTSNTTPPSTTALRGQPQQPNVMNVYGSGSGSTSDVHSYANPYIDQNKTSNHKAGRKSSSNSLVNHEKSSIHPHQSPRYAASNQNFGSSLNSPVAPSVNGDRYSFEDGIMGDEVSYQGDAASVCTEFNNTVTQNSESAKPDDHLASRSSDRNQRSSTTSSKLRSTTSKLFDKKGAQPRRYSIIPDDIDIEDFDDDLIYYDNNIRFPYNSQNGSHLNDTASLLNNNHHRMTHYRSLNLSNPGPRQQQSLNNKRYASMGFPSPTRNTRGPSQGNIYPFPYSDQKYYFDPENYDEEANIESPDEIQSKSFFNGRNKLSPSNTHFRLPRKVSSDSMKGGHVRCLKSFVYTMVSILMILAIGFVSGFLLASTKDLSNLSIVGVEDALVSQDELLFNVVVEALNPGWFTISIEDIEIDIFAKSGYVQDPDPGVAKDHSVETVLLGSVTSFETILDFQGSFFQRDYQQQSGEIKLVAPGRNLTGSIDSAILQKSLGGYDETETPPDNSEKWEVIRKHPFDLILRGVLKYKLPLSSSEKSATVNKVSFIDPNTSQGLI</sequence>
<feature type="compositionally biased region" description="Basic and acidic residues" evidence="1">
    <location>
        <begin position="500"/>
        <end position="515"/>
    </location>
</feature>
<feature type="compositionally biased region" description="Low complexity" evidence="1">
    <location>
        <begin position="516"/>
        <end position="530"/>
    </location>
</feature>
<dbReference type="PANTHER" id="PTHR28258:SF1">
    <property type="entry name" value="VACUOLAR SEGREGATION PROTEIN 7"/>
    <property type="match status" value="1"/>
</dbReference>
<feature type="region of interest" description="Disordered" evidence="1">
    <location>
        <begin position="321"/>
        <end position="461"/>
    </location>
</feature>
<dbReference type="GO" id="GO:0000011">
    <property type="term" value="P:vacuole inheritance"/>
    <property type="evidence" value="ECO:0007669"/>
    <property type="project" value="TreeGrafter"/>
</dbReference>
<dbReference type="GO" id="GO:0070772">
    <property type="term" value="C:PAS complex"/>
    <property type="evidence" value="ECO:0007669"/>
    <property type="project" value="TreeGrafter"/>
</dbReference>
<dbReference type="GO" id="GO:0000329">
    <property type="term" value="C:fungal-type vacuole membrane"/>
    <property type="evidence" value="ECO:0007669"/>
    <property type="project" value="TreeGrafter"/>
</dbReference>
<evidence type="ECO:0000313" key="3">
    <source>
        <dbReference type="EMBL" id="PVH15614.1"/>
    </source>
</evidence>
<dbReference type="RefSeq" id="XP_025336554.1">
    <property type="nucleotide sequence ID" value="XM_025481936.1"/>
</dbReference>
<dbReference type="InterPro" id="IPR024260">
    <property type="entry name" value="Vac7"/>
</dbReference>
<dbReference type="EMBL" id="PKFP01000003">
    <property type="protein sequence ID" value="PVH15614.1"/>
    <property type="molecule type" value="Genomic_DNA"/>
</dbReference>
<name>A0A2V1ADL8_9ASCO</name>
<dbReference type="GeneID" id="37003460"/>
<keyword evidence="2" id="KW-1133">Transmembrane helix</keyword>
<proteinExistence type="predicted"/>
<dbReference type="AlphaFoldDB" id="A0A2V1ADL8"/>
<feature type="compositionally biased region" description="Low complexity" evidence="1">
    <location>
        <begin position="73"/>
        <end position="94"/>
    </location>
</feature>
<feature type="transmembrane region" description="Helical" evidence="2">
    <location>
        <begin position="705"/>
        <end position="727"/>
    </location>
</feature>